<proteinExistence type="predicted"/>
<sequence>MPDRRSAIRLLVPLVLPLCGITRFGLADESTARPPVTVTGACVPRPPVVIPYAPRVVLLPSTGGLVPYAPPIFVTPGRGGPWVTIPPAFPAPPVVPLPIGASPVLFPFPAAPIPGDPGQGGGIPAERPRAGDGPDPRDAGRAAELLTFGDRNFRAADLRRADRRYRQAMRAAPLSAPPRARLAQVAFVRGEYREAADRLREAIAADPRWLLRARDVQALHAEPADFHDALASLEAHLQAEPDDRDAWLVLGTQLLLSDRIDRAADVVLRLDDRRSDALLAALREASGVDR</sequence>
<dbReference type="EMBL" id="CP036426">
    <property type="protein sequence ID" value="QDV32700.1"/>
    <property type="molecule type" value="Genomic_DNA"/>
</dbReference>
<keyword evidence="3" id="KW-1185">Reference proteome</keyword>
<dbReference type="RefSeq" id="WP_145266981.1">
    <property type="nucleotide sequence ID" value="NZ_CP036426.1"/>
</dbReference>
<accession>A0A518GVT0</accession>
<dbReference type="Proteomes" id="UP000317835">
    <property type="component" value="Chromosome"/>
</dbReference>
<evidence type="ECO:0000256" key="1">
    <source>
        <dbReference type="SAM" id="MobiDB-lite"/>
    </source>
</evidence>
<evidence type="ECO:0000313" key="2">
    <source>
        <dbReference type="EMBL" id="QDV32700.1"/>
    </source>
</evidence>
<dbReference type="AlphaFoldDB" id="A0A518GVT0"/>
<reference evidence="2 3" key="1">
    <citation type="submission" date="2019-02" db="EMBL/GenBank/DDBJ databases">
        <title>Deep-cultivation of Planctomycetes and their phenomic and genomic characterization uncovers novel biology.</title>
        <authorList>
            <person name="Wiegand S."/>
            <person name="Jogler M."/>
            <person name="Boedeker C."/>
            <person name="Pinto D."/>
            <person name="Vollmers J."/>
            <person name="Rivas-Marin E."/>
            <person name="Kohn T."/>
            <person name="Peeters S.H."/>
            <person name="Heuer A."/>
            <person name="Rast P."/>
            <person name="Oberbeckmann S."/>
            <person name="Bunk B."/>
            <person name="Jeske O."/>
            <person name="Meyerdierks A."/>
            <person name="Storesund J.E."/>
            <person name="Kallscheuer N."/>
            <person name="Luecker S."/>
            <person name="Lage O.M."/>
            <person name="Pohl T."/>
            <person name="Merkel B.J."/>
            <person name="Hornburger P."/>
            <person name="Mueller R.-W."/>
            <person name="Bruemmer F."/>
            <person name="Labrenz M."/>
            <person name="Spormann A.M."/>
            <person name="Op den Camp H."/>
            <person name="Overmann J."/>
            <person name="Amann R."/>
            <person name="Jetten M.S.M."/>
            <person name="Mascher T."/>
            <person name="Medema M.H."/>
            <person name="Devos D.P."/>
            <person name="Kaster A.-K."/>
            <person name="Ovreas L."/>
            <person name="Rohde M."/>
            <person name="Galperin M.Y."/>
            <person name="Jogler C."/>
        </authorList>
    </citation>
    <scope>NUCLEOTIDE SEQUENCE [LARGE SCALE GENOMIC DNA]</scope>
    <source>
        <strain evidence="2 3">ElP</strain>
    </source>
</reference>
<gene>
    <name evidence="2" type="ORF">ElP_05390</name>
</gene>
<dbReference type="KEGG" id="tpla:ElP_05390"/>
<organism evidence="2 3">
    <name type="scientific">Tautonia plasticadhaerens</name>
    <dbReference type="NCBI Taxonomy" id="2527974"/>
    <lineage>
        <taxon>Bacteria</taxon>
        <taxon>Pseudomonadati</taxon>
        <taxon>Planctomycetota</taxon>
        <taxon>Planctomycetia</taxon>
        <taxon>Isosphaerales</taxon>
        <taxon>Isosphaeraceae</taxon>
        <taxon>Tautonia</taxon>
    </lineage>
</organism>
<name>A0A518GVT0_9BACT</name>
<feature type="region of interest" description="Disordered" evidence="1">
    <location>
        <begin position="115"/>
        <end position="139"/>
    </location>
</feature>
<feature type="compositionally biased region" description="Basic and acidic residues" evidence="1">
    <location>
        <begin position="126"/>
        <end position="139"/>
    </location>
</feature>
<protein>
    <submittedName>
        <fullName evidence="2">Uncharacterized protein</fullName>
    </submittedName>
</protein>
<dbReference type="Gene3D" id="1.25.40.10">
    <property type="entry name" value="Tetratricopeptide repeat domain"/>
    <property type="match status" value="1"/>
</dbReference>
<dbReference type="InterPro" id="IPR011990">
    <property type="entry name" value="TPR-like_helical_dom_sf"/>
</dbReference>
<dbReference type="OrthoDB" id="283360at2"/>
<dbReference type="SUPFAM" id="SSF48452">
    <property type="entry name" value="TPR-like"/>
    <property type="match status" value="1"/>
</dbReference>
<evidence type="ECO:0000313" key="3">
    <source>
        <dbReference type="Proteomes" id="UP000317835"/>
    </source>
</evidence>